<evidence type="ECO:0000256" key="11">
    <source>
        <dbReference type="ARBA" id="ARBA00023180"/>
    </source>
</evidence>
<dbReference type="Gene3D" id="3.80.10.10">
    <property type="entry name" value="Ribonuclease Inhibitor"/>
    <property type="match status" value="1"/>
</dbReference>
<dbReference type="InterPro" id="IPR001611">
    <property type="entry name" value="Leu-rich_rpt"/>
</dbReference>
<dbReference type="PANTHER" id="PTHR27004">
    <property type="entry name" value="RECEPTOR-LIKE PROTEIN 12 ISOFORM X1"/>
    <property type="match status" value="1"/>
</dbReference>
<keyword evidence="4" id="KW-0433">Leucine-rich repeat</keyword>
<comment type="subcellular location">
    <subcellularLocation>
        <location evidence="1">Cell membrane</location>
        <topology evidence="1">Single-pass type I membrane protein</topology>
    </subcellularLocation>
</comment>
<dbReference type="SUPFAM" id="SSF52058">
    <property type="entry name" value="L domain-like"/>
    <property type="match status" value="1"/>
</dbReference>
<evidence type="ECO:0000313" key="14">
    <source>
        <dbReference type="Proteomes" id="UP000823749"/>
    </source>
</evidence>
<gene>
    <name evidence="13" type="ORF">RHGRI_000671</name>
</gene>
<comment type="caution">
    <text evidence="13">The sequence shown here is derived from an EMBL/GenBank/DDBJ whole genome shotgun (WGS) entry which is preliminary data.</text>
</comment>
<dbReference type="PANTHER" id="PTHR27004:SF428">
    <property type="entry name" value="OS01G0160600 PROTEIN"/>
    <property type="match status" value="1"/>
</dbReference>
<keyword evidence="14" id="KW-1185">Reference proteome</keyword>
<dbReference type="InterPro" id="IPR003591">
    <property type="entry name" value="Leu-rich_rpt_typical-subtyp"/>
</dbReference>
<keyword evidence="6" id="KW-0732">Signal</keyword>
<proteinExistence type="inferred from homology"/>
<comment type="similarity">
    <text evidence="2">Belongs to the RLP family.</text>
</comment>
<dbReference type="FunFam" id="3.80.10.10:FF:000041">
    <property type="entry name" value="LRR receptor-like serine/threonine-protein kinase ERECTA"/>
    <property type="match status" value="1"/>
</dbReference>
<evidence type="ECO:0000256" key="8">
    <source>
        <dbReference type="ARBA" id="ARBA00022989"/>
    </source>
</evidence>
<evidence type="ECO:0000313" key="13">
    <source>
        <dbReference type="EMBL" id="KAG5564565.1"/>
    </source>
</evidence>
<dbReference type="AlphaFoldDB" id="A0AAV6LHJ5"/>
<protein>
    <recommendedName>
        <fullName evidence="15">Receptor-like protein 12</fullName>
    </recommendedName>
</protein>
<keyword evidence="8 12" id="KW-1133">Transmembrane helix</keyword>
<dbReference type="GO" id="GO:0006952">
    <property type="term" value="P:defense response"/>
    <property type="evidence" value="ECO:0007669"/>
    <property type="project" value="UniProtKB-ARBA"/>
</dbReference>
<accession>A0AAV6LHJ5</accession>
<dbReference type="Pfam" id="PF13855">
    <property type="entry name" value="LRR_8"/>
    <property type="match status" value="1"/>
</dbReference>
<dbReference type="Pfam" id="PF00560">
    <property type="entry name" value="LRR_1"/>
    <property type="match status" value="4"/>
</dbReference>
<evidence type="ECO:0000256" key="2">
    <source>
        <dbReference type="ARBA" id="ARBA00009592"/>
    </source>
</evidence>
<evidence type="ECO:0000256" key="10">
    <source>
        <dbReference type="ARBA" id="ARBA00023170"/>
    </source>
</evidence>
<dbReference type="Proteomes" id="UP000823749">
    <property type="component" value="Chromosome 1"/>
</dbReference>
<dbReference type="EMBL" id="JACTNZ010000001">
    <property type="protein sequence ID" value="KAG5564565.1"/>
    <property type="molecule type" value="Genomic_DNA"/>
</dbReference>
<name>A0AAV6LHJ5_9ERIC</name>
<keyword evidence="5 12" id="KW-0812">Transmembrane</keyword>
<keyword evidence="9 12" id="KW-0472">Membrane</keyword>
<organism evidence="13 14">
    <name type="scientific">Rhododendron griersonianum</name>
    <dbReference type="NCBI Taxonomy" id="479676"/>
    <lineage>
        <taxon>Eukaryota</taxon>
        <taxon>Viridiplantae</taxon>
        <taxon>Streptophyta</taxon>
        <taxon>Embryophyta</taxon>
        <taxon>Tracheophyta</taxon>
        <taxon>Spermatophyta</taxon>
        <taxon>Magnoliopsida</taxon>
        <taxon>eudicotyledons</taxon>
        <taxon>Gunneridae</taxon>
        <taxon>Pentapetalae</taxon>
        <taxon>asterids</taxon>
        <taxon>Ericales</taxon>
        <taxon>Ericaceae</taxon>
        <taxon>Ericoideae</taxon>
        <taxon>Rhodoreae</taxon>
        <taxon>Rhododendron</taxon>
    </lineage>
</organism>
<dbReference type="SMART" id="SM00369">
    <property type="entry name" value="LRR_TYP"/>
    <property type="match status" value="5"/>
</dbReference>
<keyword evidence="7" id="KW-0677">Repeat</keyword>
<dbReference type="GO" id="GO:0005886">
    <property type="term" value="C:plasma membrane"/>
    <property type="evidence" value="ECO:0007669"/>
    <property type="project" value="UniProtKB-SubCell"/>
</dbReference>
<reference evidence="13" key="1">
    <citation type="submission" date="2020-08" db="EMBL/GenBank/DDBJ databases">
        <title>Plant Genome Project.</title>
        <authorList>
            <person name="Zhang R.-G."/>
        </authorList>
    </citation>
    <scope>NUCLEOTIDE SEQUENCE</scope>
    <source>
        <strain evidence="13">WSP0</strain>
        <tissue evidence="13">Leaf</tissue>
    </source>
</reference>
<evidence type="ECO:0000256" key="9">
    <source>
        <dbReference type="ARBA" id="ARBA00023136"/>
    </source>
</evidence>
<evidence type="ECO:0000256" key="1">
    <source>
        <dbReference type="ARBA" id="ARBA00004251"/>
    </source>
</evidence>
<evidence type="ECO:0000256" key="5">
    <source>
        <dbReference type="ARBA" id="ARBA00022692"/>
    </source>
</evidence>
<evidence type="ECO:0000256" key="12">
    <source>
        <dbReference type="SAM" id="Phobius"/>
    </source>
</evidence>
<evidence type="ECO:0008006" key="15">
    <source>
        <dbReference type="Google" id="ProtNLM"/>
    </source>
</evidence>
<evidence type="ECO:0000256" key="7">
    <source>
        <dbReference type="ARBA" id="ARBA00022737"/>
    </source>
</evidence>
<evidence type="ECO:0000256" key="3">
    <source>
        <dbReference type="ARBA" id="ARBA00022475"/>
    </source>
</evidence>
<keyword evidence="3" id="KW-1003">Cell membrane</keyword>
<evidence type="ECO:0000256" key="6">
    <source>
        <dbReference type="ARBA" id="ARBA00022729"/>
    </source>
</evidence>
<feature type="transmembrane region" description="Helical" evidence="12">
    <location>
        <begin position="303"/>
        <end position="329"/>
    </location>
</feature>
<dbReference type="GO" id="GO:0051707">
    <property type="term" value="P:response to other organism"/>
    <property type="evidence" value="ECO:0007669"/>
    <property type="project" value="UniProtKB-ARBA"/>
</dbReference>
<keyword evidence="11" id="KW-0325">Glycoprotein</keyword>
<dbReference type="InterPro" id="IPR032675">
    <property type="entry name" value="LRR_dom_sf"/>
</dbReference>
<dbReference type="PRINTS" id="PR00019">
    <property type="entry name" value="LEURICHRPT"/>
</dbReference>
<evidence type="ECO:0000256" key="4">
    <source>
        <dbReference type="ARBA" id="ARBA00022614"/>
    </source>
</evidence>
<keyword evidence="10" id="KW-0675">Receptor</keyword>
<sequence length="362" mass="40058">MLKQLELQYNNFSGGFPLWVANSKPLVYLQELYLSHNTLSGVIPPWLFTLPSWESLDLSSNRLTGQIPEFQHDLPLDSLDLSDNKLRGPIPKSISTIANLTRLFLASNDLSGVVDPQTLKNVVYLSLSNTNLSMIAGSNVNTTIPNLRDFYMSSCNIEVLPDFLRTSENLEKLDLSDNRIHGQIPDWVGFIGKASLCLTGHIPASLGDLASLESLDISSNQLTGRIPSQLRSLTFLAVLNLSWNHLHGPIPQGLQFNTFGNGSYAGNLGLCGFPLSKECEDNQTKVEPPVSQKQEGDSDLDGFTWKIVVIGYGCGMTLGLFLGSLMFLIGRPKFFVRFAEIEMPKKVTRLRRLVGDTTGRRK</sequence>